<organism evidence="1 2">
    <name type="scientific">Thalassovita taeanensis</name>
    <dbReference type="NCBI Taxonomy" id="657014"/>
    <lineage>
        <taxon>Bacteria</taxon>
        <taxon>Pseudomonadati</taxon>
        <taxon>Pseudomonadota</taxon>
        <taxon>Alphaproteobacteria</taxon>
        <taxon>Rhodobacterales</taxon>
        <taxon>Roseobacteraceae</taxon>
        <taxon>Thalassovita</taxon>
    </lineage>
</organism>
<evidence type="ECO:0000313" key="2">
    <source>
        <dbReference type="Proteomes" id="UP000198634"/>
    </source>
</evidence>
<sequence length="432" mass="48271">MFFLPRKKRSLPDAPQAQPTREAILSTVVGGARRRPQTEARPLQAATAADALDVLVHAIGPEELQREKFEAQGRFLARQDRWDELGALIRQYDQARAATEGGMPLADLLAYGARADVVTLVEAALTDPGQMSKQAPRQGLAELEEVLAEYPEDYGVALVVIHAYIDIAWAWRGEGWAQDVPPSHWRKFIAKMKRASDLLDGFNSFECNSPALAAAQCALLSVQEVPQVRVADDYEDLIELDPTNPRHMRAFGNHLLPRWFGSYQQLEVEARRIAVLTGDVWDAGGYVWMYLDALAADPQALDMLDTDFFVEGLRDILTRRTDQHTVNMLAAFCSVTLSQPRFRQAQYRTKLAQITAAFDWILQDHLREIHPLLWGMAADGPEPRLSQARREVVAEAGRGSALQRIAEHFEAEIRKGARIVFAESGPQVILTA</sequence>
<gene>
    <name evidence="1" type="ORF">SAMN04488092_106108</name>
</gene>
<dbReference type="STRING" id="657014.SAMN04488092_106108"/>
<name>A0A1H9FIM0_9RHOB</name>
<keyword evidence="2" id="KW-1185">Reference proteome</keyword>
<reference evidence="1 2" key="1">
    <citation type="submission" date="2016-10" db="EMBL/GenBank/DDBJ databases">
        <authorList>
            <person name="de Groot N.N."/>
        </authorList>
    </citation>
    <scope>NUCLEOTIDE SEQUENCE [LARGE SCALE GENOMIC DNA]</scope>
    <source>
        <strain evidence="1 2">DSM 22007</strain>
    </source>
</reference>
<accession>A0A1H9FIM0</accession>
<protein>
    <submittedName>
        <fullName evidence="1">Uncharacterized protein</fullName>
    </submittedName>
</protein>
<dbReference type="AlphaFoldDB" id="A0A1H9FIM0"/>
<dbReference type="EMBL" id="FOEP01000006">
    <property type="protein sequence ID" value="SEQ37764.1"/>
    <property type="molecule type" value="Genomic_DNA"/>
</dbReference>
<dbReference type="Proteomes" id="UP000198634">
    <property type="component" value="Unassembled WGS sequence"/>
</dbReference>
<evidence type="ECO:0000313" key="1">
    <source>
        <dbReference type="EMBL" id="SEQ37764.1"/>
    </source>
</evidence>
<proteinExistence type="predicted"/>